<gene>
    <name evidence="1" type="ORF">SDC9_125325</name>
</gene>
<reference evidence="1" key="1">
    <citation type="submission" date="2019-08" db="EMBL/GenBank/DDBJ databases">
        <authorList>
            <person name="Kucharzyk K."/>
            <person name="Murdoch R.W."/>
            <person name="Higgins S."/>
            <person name="Loffler F."/>
        </authorList>
    </citation>
    <scope>NUCLEOTIDE SEQUENCE</scope>
</reference>
<dbReference type="AlphaFoldDB" id="A0A645CN61"/>
<comment type="caution">
    <text evidence="1">The sequence shown here is derived from an EMBL/GenBank/DDBJ whole genome shotgun (WGS) entry which is preliminary data.</text>
</comment>
<protein>
    <submittedName>
        <fullName evidence="1">Uncharacterized protein</fullName>
    </submittedName>
</protein>
<proteinExistence type="predicted"/>
<accession>A0A645CN61</accession>
<organism evidence="1">
    <name type="scientific">bioreactor metagenome</name>
    <dbReference type="NCBI Taxonomy" id="1076179"/>
    <lineage>
        <taxon>unclassified sequences</taxon>
        <taxon>metagenomes</taxon>
        <taxon>ecological metagenomes</taxon>
    </lineage>
</organism>
<evidence type="ECO:0000313" key="1">
    <source>
        <dbReference type="EMBL" id="MPM78314.1"/>
    </source>
</evidence>
<name>A0A645CN61_9ZZZZ</name>
<dbReference type="EMBL" id="VSSQ01028560">
    <property type="protein sequence ID" value="MPM78314.1"/>
    <property type="molecule type" value="Genomic_DNA"/>
</dbReference>
<sequence>MPDNMNLMVANQNTLQQLSPDLYSRVKPHIDEIVKELNKQEISEDTLNAVIDEFFNSLSKLENMPPENMLPENMPMENEPFENMPFENMPAVPAFNGYGYGYGPRQPYRPGPYWNPYRRRWRNMRGLSTDTLLRLLLLRQLGYLTF</sequence>